<name>A0ABX8RKF3_NOCIO</name>
<evidence type="ECO:0000313" key="3">
    <source>
        <dbReference type="Proteomes" id="UP000694257"/>
    </source>
</evidence>
<protein>
    <recommendedName>
        <fullName evidence="1">HTH cro/C1-type domain-containing protein</fullName>
    </recommendedName>
</protein>
<evidence type="ECO:0000313" key="2">
    <source>
        <dbReference type="EMBL" id="QXN88745.1"/>
    </source>
</evidence>
<gene>
    <name evidence="2" type="ORF">KV110_24500</name>
</gene>
<dbReference type="EMBL" id="CP078145">
    <property type="protein sequence ID" value="QXN88745.1"/>
    <property type="molecule type" value="Genomic_DNA"/>
</dbReference>
<feature type="domain" description="HTH cro/C1-type" evidence="1">
    <location>
        <begin position="11"/>
        <end position="64"/>
    </location>
</feature>
<evidence type="ECO:0000259" key="1">
    <source>
        <dbReference type="PROSITE" id="PS50943"/>
    </source>
</evidence>
<proteinExistence type="predicted"/>
<keyword evidence="3" id="KW-1185">Reference proteome</keyword>
<dbReference type="PROSITE" id="PS50943">
    <property type="entry name" value="HTH_CROC1"/>
    <property type="match status" value="1"/>
</dbReference>
<organism evidence="2 3">
    <name type="scientific">Nocardia iowensis</name>
    <dbReference type="NCBI Taxonomy" id="204891"/>
    <lineage>
        <taxon>Bacteria</taxon>
        <taxon>Bacillati</taxon>
        <taxon>Actinomycetota</taxon>
        <taxon>Actinomycetes</taxon>
        <taxon>Mycobacteriales</taxon>
        <taxon>Nocardiaceae</taxon>
        <taxon>Nocardia</taxon>
    </lineage>
</organism>
<reference evidence="2 3" key="1">
    <citation type="submission" date="2021-07" db="EMBL/GenBank/DDBJ databases">
        <title>Whole Genome Sequence of Nocardia Iowensis.</title>
        <authorList>
            <person name="Lamm A."/>
            <person name="Collins-Fairclough A.M."/>
            <person name="Bunk B."/>
            <person name="Sproer C."/>
        </authorList>
    </citation>
    <scope>NUCLEOTIDE SEQUENCE [LARGE SCALE GENOMIC DNA]</scope>
    <source>
        <strain evidence="2 3">NRRL 5646</strain>
    </source>
</reference>
<dbReference type="InterPro" id="IPR001387">
    <property type="entry name" value="Cro/C1-type_HTH"/>
</dbReference>
<dbReference type="Proteomes" id="UP000694257">
    <property type="component" value="Chromosome"/>
</dbReference>
<sequence>MVVTHWTGVEVRLLREIALRVTQVEFAEILGVTLAAVVKWENRHETILLRGRFAAAMDTTLNRLDESQLARFQAALASGGVPAHRAVALDPFENPTEIAGRLQSVTEMNADGDTVTIFSLAVDDVVDRYELEGPRRLAPGVIASRQQIETLLQKRRHPMQLRQLYGVAGRLSGVLAYMAVNRGRFAHAKMYCREAFAIAEMLGDPDLQAWVRSTESFCAYYEGDYAAAVRFAYQGLDLAGKGPQAIRLYSNGLARALGKVGDTAGVEVAIAAAMDTARTLSTGLGLTPALDFTPYGEARLMANAATAFLSAGEYRRALDFGQQVQDRIDESDSVWSRSLVRLDMAAALLGEDNRDVEQAAQLGIEALTASQDRPIRSVWQRANDLGALMRAIPTRASEGYLEELEKWAPAAREFAAPEL</sequence>
<dbReference type="RefSeq" id="WP_218469628.1">
    <property type="nucleotide sequence ID" value="NZ_BAABJN010000011.1"/>
</dbReference>
<accession>A0ABX8RKF3</accession>